<accession>A0A7W5ZRY7</accession>
<evidence type="ECO:0000313" key="9">
    <source>
        <dbReference type="EMBL" id="MBB3842034.1"/>
    </source>
</evidence>
<dbReference type="GO" id="GO:0004518">
    <property type="term" value="F:nuclease activity"/>
    <property type="evidence" value="ECO:0007669"/>
    <property type="project" value="UniProtKB-KW"/>
</dbReference>
<dbReference type="GO" id="GO:0046872">
    <property type="term" value="F:metal ion binding"/>
    <property type="evidence" value="ECO:0007669"/>
    <property type="project" value="UniProtKB-KW"/>
</dbReference>
<dbReference type="SUPFAM" id="SSF88723">
    <property type="entry name" value="PIN domain-like"/>
    <property type="match status" value="1"/>
</dbReference>
<evidence type="ECO:0000256" key="3">
    <source>
        <dbReference type="ARBA" id="ARBA00022722"/>
    </source>
</evidence>
<comment type="similarity">
    <text evidence="7">Belongs to the PINc/VapC protein family.</text>
</comment>
<dbReference type="Gene3D" id="3.40.50.1010">
    <property type="entry name" value="5'-nuclease"/>
    <property type="match status" value="1"/>
</dbReference>
<protein>
    <recommendedName>
        <fullName evidence="8">PIN domain-containing protein</fullName>
    </recommendedName>
</protein>
<keyword evidence="4" id="KW-0479">Metal-binding</keyword>
<evidence type="ECO:0000256" key="1">
    <source>
        <dbReference type="ARBA" id="ARBA00001946"/>
    </source>
</evidence>
<dbReference type="InterPro" id="IPR002716">
    <property type="entry name" value="PIN_dom"/>
</dbReference>
<dbReference type="Pfam" id="PF01850">
    <property type="entry name" value="PIN"/>
    <property type="match status" value="1"/>
</dbReference>
<reference evidence="9 10" key="1">
    <citation type="submission" date="2020-08" db="EMBL/GenBank/DDBJ databases">
        <title>Genomic Encyclopedia of Type Strains, Phase IV (KMG-IV): sequencing the most valuable type-strain genomes for metagenomic binning, comparative biology and taxonomic classification.</title>
        <authorList>
            <person name="Goeker M."/>
        </authorList>
    </citation>
    <scope>NUCLEOTIDE SEQUENCE [LARGE SCALE GENOMIC DNA]</scope>
    <source>
        <strain evidence="9 10">DSM 17976</strain>
    </source>
</reference>
<keyword evidence="5" id="KW-0378">Hydrolase</keyword>
<dbReference type="Proteomes" id="UP000541352">
    <property type="component" value="Unassembled WGS sequence"/>
</dbReference>
<sequence length="104" mass="11556">MAFIASVIDETPILSVITEIEALSWISHDKTKEQTIKEFVADATILALSPEIVAECVRLRRSRKIKTPDAIIAATALVHDLTLISNDKGFENIPRLKLIDPFTL</sequence>
<comment type="cofactor">
    <cofactor evidence="1">
        <name>Mg(2+)</name>
        <dbReference type="ChEBI" id="CHEBI:18420"/>
    </cofactor>
</comment>
<dbReference type="AlphaFoldDB" id="A0A7W5ZRY7"/>
<evidence type="ECO:0000259" key="8">
    <source>
        <dbReference type="Pfam" id="PF01850"/>
    </source>
</evidence>
<evidence type="ECO:0000256" key="2">
    <source>
        <dbReference type="ARBA" id="ARBA00022649"/>
    </source>
</evidence>
<dbReference type="CDD" id="cd18738">
    <property type="entry name" value="PIN_VapC4-5_FitB-like"/>
    <property type="match status" value="1"/>
</dbReference>
<organism evidence="9 10">
    <name type="scientific">Runella defluvii</name>
    <dbReference type="NCBI Taxonomy" id="370973"/>
    <lineage>
        <taxon>Bacteria</taxon>
        <taxon>Pseudomonadati</taxon>
        <taxon>Bacteroidota</taxon>
        <taxon>Cytophagia</taxon>
        <taxon>Cytophagales</taxon>
        <taxon>Spirosomataceae</taxon>
        <taxon>Runella</taxon>
    </lineage>
</organism>
<evidence type="ECO:0000256" key="5">
    <source>
        <dbReference type="ARBA" id="ARBA00022801"/>
    </source>
</evidence>
<comment type="caution">
    <text evidence="9">The sequence shown here is derived from an EMBL/GenBank/DDBJ whole genome shotgun (WGS) entry which is preliminary data.</text>
</comment>
<dbReference type="PANTHER" id="PTHR33653:SF1">
    <property type="entry name" value="RIBONUCLEASE VAPC2"/>
    <property type="match status" value="1"/>
</dbReference>
<dbReference type="GO" id="GO:0016787">
    <property type="term" value="F:hydrolase activity"/>
    <property type="evidence" value="ECO:0007669"/>
    <property type="project" value="UniProtKB-KW"/>
</dbReference>
<name>A0A7W5ZRY7_9BACT</name>
<dbReference type="EMBL" id="JACIBY010000024">
    <property type="protein sequence ID" value="MBB3842034.1"/>
    <property type="molecule type" value="Genomic_DNA"/>
</dbReference>
<proteinExistence type="inferred from homology"/>
<evidence type="ECO:0000256" key="4">
    <source>
        <dbReference type="ARBA" id="ARBA00022723"/>
    </source>
</evidence>
<evidence type="ECO:0000313" key="10">
    <source>
        <dbReference type="Proteomes" id="UP000541352"/>
    </source>
</evidence>
<keyword evidence="2" id="KW-1277">Toxin-antitoxin system</keyword>
<evidence type="ECO:0000256" key="7">
    <source>
        <dbReference type="ARBA" id="ARBA00038093"/>
    </source>
</evidence>
<dbReference type="PANTHER" id="PTHR33653">
    <property type="entry name" value="RIBONUCLEASE VAPC2"/>
    <property type="match status" value="1"/>
</dbReference>
<gene>
    <name evidence="9" type="ORF">FHS57_006063</name>
</gene>
<feature type="domain" description="PIN" evidence="8">
    <location>
        <begin position="10"/>
        <end position="95"/>
    </location>
</feature>
<dbReference type="InterPro" id="IPR029060">
    <property type="entry name" value="PIN-like_dom_sf"/>
</dbReference>
<keyword evidence="3" id="KW-0540">Nuclease</keyword>
<evidence type="ECO:0000256" key="6">
    <source>
        <dbReference type="ARBA" id="ARBA00022842"/>
    </source>
</evidence>
<dbReference type="InterPro" id="IPR050556">
    <property type="entry name" value="Type_II_TA_system_RNase"/>
</dbReference>
<keyword evidence="6" id="KW-0460">Magnesium</keyword>
<keyword evidence="10" id="KW-1185">Reference proteome</keyword>